<evidence type="ECO:0000256" key="2">
    <source>
        <dbReference type="SAM" id="MobiDB-lite"/>
    </source>
</evidence>
<feature type="region of interest" description="Disordered" evidence="2">
    <location>
        <begin position="435"/>
        <end position="465"/>
    </location>
</feature>
<dbReference type="SUPFAM" id="SSF144232">
    <property type="entry name" value="HIT/MYND zinc finger-like"/>
    <property type="match status" value="1"/>
</dbReference>
<accession>A0AA85K0I6</accession>
<reference evidence="5" key="2">
    <citation type="submission" date="2023-11" db="UniProtKB">
        <authorList>
            <consortium name="WormBaseParasite"/>
        </authorList>
    </citation>
    <scope>IDENTIFICATION</scope>
</reference>
<feature type="domain" description="HIT-type" evidence="3">
    <location>
        <begin position="18"/>
        <end position="50"/>
    </location>
</feature>
<evidence type="ECO:0000259" key="3">
    <source>
        <dbReference type="PROSITE" id="PS51083"/>
    </source>
</evidence>
<feature type="compositionally biased region" description="Acidic residues" evidence="2">
    <location>
        <begin position="105"/>
        <end position="119"/>
    </location>
</feature>
<protein>
    <recommendedName>
        <fullName evidence="3">HIT-type domain-containing protein</fullName>
    </recommendedName>
</protein>
<keyword evidence="1" id="KW-0862">Zinc</keyword>
<keyword evidence="1" id="KW-0863">Zinc-finger</keyword>
<dbReference type="InterPro" id="IPR007529">
    <property type="entry name" value="Znf_HIT"/>
</dbReference>
<evidence type="ECO:0000313" key="4">
    <source>
        <dbReference type="Proteomes" id="UP000050795"/>
    </source>
</evidence>
<evidence type="ECO:0000313" key="5">
    <source>
        <dbReference type="WBParaSite" id="TREG1_58520.1"/>
    </source>
</evidence>
<feature type="region of interest" description="Disordered" evidence="2">
    <location>
        <begin position="260"/>
        <end position="288"/>
    </location>
</feature>
<dbReference type="PROSITE" id="PS51083">
    <property type="entry name" value="ZF_HIT"/>
    <property type="match status" value="1"/>
</dbReference>
<dbReference type="Gene3D" id="3.30.60.190">
    <property type="match status" value="1"/>
</dbReference>
<feature type="compositionally biased region" description="Polar residues" evidence="2">
    <location>
        <begin position="453"/>
        <end position="465"/>
    </location>
</feature>
<dbReference type="WBParaSite" id="TREG1_58520.1">
    <property type="protein sequence ID" value="TREG1_58520.1"/>
    <property type="gene ID" value="TREG1_58520"/>
</dbReference>
<dbReference type="InterPro" id="IPR039646">
    <property type="entry name" value="ZNHIT2"/>
</dbReference>
<organism evidence="4 5">
    <name type="scientific">Trichobilharzia regenti</name>
    <name type="common">Nasal bird schistosome</name>
    <dbReference type="NCBI Taxonomy" id="157069"/>
    <lineage>
        <taxon>Eukaryota</taxon>
        <taxon>Metazoa</taxon>
        <taxon>Spiralia</taxon>
        <taxon>Lophotrochozoa</taxon>
        <taxon>Platyhelminthes</taxon>
        <taxon>Trematoda</taxon>
        <taxon>Digenea</taxon>
        <taxon>Strigeidida</taxon>
        <taxon>Schistosomatoidea</taxon>
        <taxon>Schistosomatidae</taxon>
        <taxon>Trichobilharzia</taxon>
    </lineage>
</organism>
<dbReference type="PANTHER" id="PTHR15555">
    <property type="entry name" value="ZINC FINGER HIT DOMAIN CONTAINING PROTEIN 2 PROTEIN FON -RELATED"/>
    <property type="match status" value="1"/>
</dbReference>
<keyword evidence="1" id="KW-0479">Metal-binding</keyword>
<proteinExistence type="predicted"/>
<dbReference type="Proteomes" id="UP000050795">
    <property type="component" value="Unassembled WGS sequence"/>
</dbReference>
<feature type="compositionally biased region" description="Basic and acidic residues" evidence="2">
    <location>
        <begin position="265"/>
        <end position="276"/>
    </location>
</feature>
<dbReference type="PANTHER" id="PTHR15555:SF0">
    <property type="entry name" value="ZINC FINGER HIT DOMAIN-CONTAINING PROTEIN 2"/>
    <property type="match status" value="1"/>
</dbReference>
<keyword evidence="4" id="KW-1185">Reference proteome</keyword>
<dbReference type="AlphaFoldDB" id="A0AA85K0I6"/>
<feature type="region of interest" description="Disordered" evidence="2">
    <location>
        <begin position="90"/>
        <end position="121"/>
    </location>
</feature>
<name>A0AA85K0I6_TRIRE</name>
<evidence type="ECO:0000256" key="1">
    <source>
        <dbReference type="PROSITE-ProRule" id="PRU00453"/>
    </source>
</evidence>
<dbReference type="Pfam" id="PF04438">
    <property type="entry name" value="zf-HIT"/>
    <property type="match status" value="1"/>
</dbReference>
<sequence>MKMSDSLMTNDFTRSLICGLCMKKSAYVCPRCGINYCSLNCYRDERHKNCSESFYQDCCIQSLRSTFASQSERSSMTEILKRESSAMSEIPHLTDVDTKGNNEQISDEDDESDNGDDDDIQKRFKDLNLNDDNISAEVIWSRLTLKEKRDFNRFIESSNIIHFIPTWTPWWLEKKPVVTEVNQQQKNDTVKKSTLTSKKSLDQLLPSGILPHQSVGFVLADVLLGYAFIMRFYNGDCGQLIDDTVNLLCNIIKSFTPISQSKRQTPSDHPLKKDCNDDSVEGEEQRKKTRIIKPQTNSSYNIIAYNCINDVLSTIQYKLMEANLPCHPSIMILLLEDISHILGNIAYCTRALQELHTLVLKFRKMLRESSDDDSTAESILSKVNTAHRKLVFLQACLDDKNQMARRWQTLVLPRLWSEISTELIQRIHDMKDFNDAGRRQDSKSAGPNWRNMIRNSNSCDNNNTDRVLIEPVNTDS</sequence>
<reference evidence="4" key="1">
    <citation type="submission" date="2022-06" db="EMBL/GenBank/DDBJ databases">
        <authorList>
            <person name="Berger JAMES D."/>
            <person name="Berger JAMES D."/>
        </authorList>
    </citation>
    <scope>NUCLEOTIDE SEQUENCE [LARGE SCALE GENOMIC DNA]</scope>
</reference>
<dbReference type="GO" id="GO:0008270">
    <property type="term" value="F:zinc ion binding"/>
    <property type="evidence" value="ECO:0007669"/>
    <property type="project" value="UniProtKB-UniRule"/>
</dbReference>
<dbReference type="CDD" id="cd23024">
    <property type="entry name" value="zf-HIT_ZNHIT2-3"/>
    <property type="match status" value="1"/>
</dbReference>